<dbReference type="GO" id="GO:0005543">
    <property type="term" value="F:phospholipid binding"/>
    <property type="evidence" value="ECO:0007669"/>
    <property type="project" value="TreeGrafter"/>
</dbReference>
<keyword evidence="2" id="KW-0444">Lipid biosynthesis</keyword>
<evidence type="ECO:0000256" key="3">
    <source>
        <dbReference type="ARBA" id="ARBA00022556"/>
    </source>
</evidence>
<dbReference type="PANTHER" id="PTHR30372:SF4">
    <property type="entry name" value="LIPID-A-DISACCHARIDE SYNTHASE, MITOCHONDRIAL-RELATED"/>
    <property type="match status" value="1"/>
</dbReference>
<dbReference type="GO" id="GO:0009245">
    <property type="term" value="P:lipid A biosynthetic process"/>
    <property type="evidence" value="ECO:0007669"/>
    <property type="project" value="UniProtKB-KW"/>
</dbReference>
<dbReference type="EMBL" id="FPHK01000045">
    <property type="protein sequence ID" value="SFV60188.1"/>
    <property type="molecule type" value="Genomic_DNA"/>
</dbReference>
<dbReference type="SUPFAM" id="SSF53756">
    <property type="entry name" value="UDP-Glycosyltransferase/glycogen phosphorylase"/>
    <property type="match status" value="1"/>
</dbReference>
<dbReference type="NCBIfam" id="TIGR00215">
    <property type="entry name" value="lpxB"/>
    <property type="match status" value="1"/>
</dbReference>
<name>A0A1W1C2W7_9ZZZZ</name>
<dbReference type="Pfam" id="PF02684">
    <property type="entry name" value="LpxB"/>
    <property type="match status" value="1"/>
</dbReference>
<dbReference type="PANTHER" id="PTHR30372">
    <property type="entry name" value="LIPID-A-DISACCHARIDE SYNTHASE"/>
    <property type="match status" value="1"/>
</dbReference>
<comment type="catalytic activity">
    <reaction evidence="7">
        <text>a lipid X + a UDP-2-N,3-O-bis[(3R)-3-hydroxyacyl]-alpha-D-glucosamine = a lipid A disaccharide + UDP + H(+)</text>
        <dbReference type="Rhea" id="RHEA:67828"/>
        <dbReference type="ChEBI" id="CHEBI:15378"/>
        <dbReference type="ChEBI" id="CHEBI:58223"/>
        <dbReference type="ChEBI" id="CHEBI:137748"/>
        <dbReference type="ChEBI" id="CHEBI:176338"/>
        <dbReference type="ChEBI" id="CHEBI:176343"/>
        <dbReference type="EC" id="2.4.1.182"/>
    </reaction>
</comment>
<reference evidence="8" key="1">
    <citation type="submission" date="2016-10" db="EMBL/GenBank/DDBJ databases">
        <authorList>
            <person name="de Groot N.N."/>
        </authorList>
    </citation>
    <scope>NUCLEOTIDE SEQUENCE</scope>
</reference>
<evidence type="ECO:0000256" key="4">
    <source>
        <dbReference type="ARBA" id="ARBA00022676"/>
    </source>
</evidence>
<keyword evidence="6" id="KW-0443">Lipid metabolism</keyword>
<dbReference type="GO" id="GO:0008915">
    <property type="term" value="F:lipid-A-disaccharide synthase activity"/>
    <property type="evidence" value="ECO:0007669"/>
    <property type="project" value="UniProtKB-EC"/>
</dbReference>
<keyword evidence="3" id="KW-0441">Lipid A biosynthesis</keyword>
<dbReference type="InterPro" id="IPR003835">
    <property type="entry name" value="Glyco_trans_19"/>
</dbReference>
<dbReference type="GO" id="GO:0016020">
    <property type="term" value="C:membrane"/>
    <property type="evidence" value="ECO:0007669"/>
    <property type="project" value="GOC"/>
</dbReference>
<protein>
    <recommendedName>
        <fullName evidence="1">lipid-A-disaccharide synthase</fullName>
        <ecNumber evidence="1">2.4.1.182</ecNumber>
    </recommendedName>
</protein>
<dbReference type="EC" id="2.4.1.182" evidence="1"/>
<proteinExistence type="predicted"/>
<evidence type="ECO:0000256" key="5">
    <source>
        <dbReference type="ARBA" id="ARBA00022679"/>
    </source>
</evidence>
<dbReference type="AlphaFoldDB" id="A0A1W1C2W7"/>
<accession>A0A1W1C2W7</accession>
<keyword evidence="5 8" id="KW-0808">Transferase</keyword>
<evidence type="ECO:0000256" key="7">
    <source>
        <dbReference type="ARBA" id="ARBA00048975"/>
    </source>
</evidence>
<evidence type="ECO:0000256" key="1">
    <source>
        <dbReference type="ARBA" id="ARBA00012687"/>
    </source>
</evidence>
<keyword evidence="4 8" id="KW-0328">Glycosyltransferase</keyword>
<evidence type="ECO:0000313" key="8">
    <source>
        <dbReference type="EMBL" id="SFV60188.1"/>
    </source>
</evidence>
<sequence>MKILVSALEHSANVHLKSLKKELHQDVEFIGIFDKALGEPIVDLRSLAIMGIVDAVKKLRFFFKLADEMVELAQEADKVLLMDSSGFNLPLAKKLKKKYPNKEIIYYILPQAWAWKKKRIPVLAQTIDKLASILPFEKDYYPKNAPIEYVGHPLLDQITTFKDSLSKEVQHITFMPGSRKGEIRRLMPIFQELRQELHTIKKASVIIPEYFSQEDIEELYGDLSDFEVAHNAHQTLYEADFAFICSGTATLEAALIGTPFILSYIANSIDYFIGSRVVKLSHVGLANIMFSKAYNQEMHPEFLQEAVTTKNLLEAYKNYNKENFLENSKRLRKYLKHGSSKRVAEIIEK</sequence>
<gene>
    <name evidence="8" type="ORF">MNB_SM-6-1423</name>
</gene>
<organism evidence="8">
    <name type="scientific">hydrothermal vent metagenome</name>
    <dbReference type="NCBI Taxonomy" id="652676"/>
    <lineage>
        <taxon>unclassified sequences</taxon>
        <taxon>metagenomes</taxon>
        <taxon>ecological metagenomes</taxon>
    </lineage>
</organism>
<evidence type="ECO:0000256" key="6">
    <source>
        <dbReference type="ARBA" id="ARBA00023098"/>
    </source>
</evidence>
<evidence type="ECO:0000256" key="2">
    <source>
        <dbReference type="ARBA" id="ARBA00022516"/>
    </source>
</evidence>